<dbReference type="EMBL" id="VSSQ01008201">
    <property type="protein sequence ID" value="MPM38188.1"/>
    <property type="molecule type" value="Genomic_DNA"/>
</dbReference>
<gene>
    <name evidence="1" type="ORF">SDC9_84815</name>
</gene>
<sequence>MPFATFFLALFLSLPAYAAEPAPQPWATFEPQWMQVFGRDSVQIVDKGDAKTYILDQGVTATFLLESGNVQSANFLRSGCSCALYERHSANYPHHAWQKC</sequence>
<dbReference type="AlphaFoldDB" id="A0A644ZD18"/>
<reference evidence="1" key="1">
    <citation type="submission" date="2019-08" db="EMBL/GenBank/DDBJ databases">
        <authorList>
            <person name="Kucharzyk K."/>
            <person name="Murdoch R.W."/>
            <person name="Higgins S."/>
            <person name="Loffler F."/>
        </authorList>
    </citation>
    <scope>NUCLEOTIDE SEQUENCE</scope>
</reference>
<comment type="caution">
    <text evidence="1">The sequence shown here is derived from an EMBL/GenBank/DDBJ whole genome shotgun (WGS) entry which is preliminary data.</text>
</comment>
<protein>
    <submittedName>
        <fullName evidence="1">Uncharacterized protein</fullName>
    </submittedName>
</protein>
<name>A0A644ZD18_9ZZZZ</name>
<accession>A0A644ZD18</accession>
<proteinExistence type="predicted"/>
<evidence type="ECO:0000313" key="1">
    <source>
        <dbReference type="EMBL" id="MPM38188.1"/>
    </source>
</evidence>
<organism evidence="1">
    <name type="scientific">bioreactor metagenome</name>
    <dbReference type="NCBI Taxonomy" id="1076179"/>
    <lineage>
        <taxon>unclassified sequences</taxon>
        <taxon>metagenomes</taxon>
        <taxon>ecological metagenomes</taxon>
    </lineage>
</organism>